<dbReference type="GeneID" id="98121557"/>
<evidence type="ECO:0000256" key="1">
    <source>
        <dbReference type="SAM" id="SignalP"/>
    </source>
</evidence>
<comment type="caution">
    <text evidence="2">The sequence shown here is derived from an EMBL/GenBank/DDBJ whole genome shotgun (WGS) entry which is preliminary data.</text>
</comment>
<name>A0ABR4M9T9_9PEZI</name>
<dbReference type="Proteomes" id="UP001610728">
    <property type="component" value="Unassembled WGS sequence"/>
</dbReference>
<keyword evidence="1" id="KW-0732">Signal</keyword>
<sequence length="272" mass="30890">MRFFSASLPLALSILSLAQAGIIEDRGYEVRVSGDVDSVLSRDSDGEYQLIDIISFHPRMNLATIFIANNDMEAESEKKLSLGQIYTSLAEKRGRNPEDIDWVLSKVDGDIETDVLIRGIRKDREVGPTEDITVRADDKEWKAILDTKYYKDAAAVNNKAVEAILIRTEQEAVLGEMVDIDSFYFHFPAKEAQNPEDDHNDKPIDWVEELKKALKKDEEGSWEDEEDEGAAMRNLFAEEEEQQSASLETLFTEIEDMISETMENDQPPASRY</sequence>
<feature type="chain" id="PRO_5047445210" evidence="1">
    <location>
        <begin position="21"/>
        <end position="272"/>
    </location>
</feature>
<keyword evidence="3" id="KW-1185">Reference proteome</keyword>
<dbReference type="RefSeq" id="XP_070856219.1">
    <property type="nucleotide sequence ID" value="XM_071001686.1"/>
</dbReference>
<accession>A0ABR4M9T9</accession>
<evidence type="ECO:0000313" key="2">
    <source>
        <dbReference type="EMBL" id="KAL2885038.1"/>
    </source>
</evidence>
<dbReference type="EMBL" id="JABSNW010000009">
    <property type="protein sequence ID" value="KAL2885038.1"/>
    <property type="molecule type" value="Genomic_DNA"/>
</dbReference>
<organism evidence="2 3">
    <name type="scientific">Ceratocystis lukuohia</name>
    <dbReference type="NCBI Taxonomy" id="2019550"/>
    <lineage>
        <taxon>Eukaryota</taxon>
        <taxon>Fungi</taxon>
        <taxon>Dikarya</taxon>
        <taxon>Ascomycota</taxon>
        <taxon>Pezizomycotina</taxon>
        <taxon>Sordariomycetes</taxon>
        <taxon>Hypocreomycetidae</taxon>
        <taxon>Microascales</taxon>
        <taxon>Ceratocystidaceae</taxon>
        <taxon>Ceratocystis</taxon>
    </lineage>
</organism>
<feature type="signal peptide" evidence="1">
    <location>
        <begin position="1"/>
        <end position="20"/>
    </location>
</feature>
<gene>
    <name evidence="2" type="ORF">HOO65_090333</name>
</gene>
<evidence type="ECO:0000313" key="3">
    <source>
        <dbReference type="Proteomes" id="UP001610728"/>
    </source>
</evidence>
<proteinExistence type="predicted"/>
<reference evidence="2 3" key="1">
    <citation type="submission" date="2020-05" db="EMBL/GenBank/DDBJ databases">
        <title>Ceratocystis lukuohia genome.</title>
        <authorList>
            <person name="Harrington T.C."/>
            <person name="Kim K."/>
            <person name="Mayers C.G."/>
        </authorList>
    </citation>
    <scope>NUCLEOTIDE SEQUENCE [LARGE SCALE GENOMIC DNA]</scope>
    <source>
        <strain evidence="2 3">C4212</strain>
    </source>
</reference>
<protein>
    <submittedName>
        <fullName evidence="2">Uncharacterized protein</fullName>
    </submittedName>
</protein>